<feature type="non-terminal residue" evidence="10">
    <location>
        <position position="297"/>
    </location>
</feature>
<evidence type="ECO:0000256" key="4">
    <source>
        <dbReference type="ARBA" id="ARBA00013039"/>
    </source>
</evidence>
<gene>
    <name evidence="10" type="primary">LOC106473345</name>
</gene>
<dbReference type="SUPFAM" id="SSF144091">
    <property type="entry name" value="Rhomboid-like"/>
    <property type="match status" value="1"/>
</dbReference>
<dbReference type="PANTHER" id="PTHR43731">
    <property type="entry name" value="RHOMBOID PROTEASE"/>
    <property type="match status" value="1"/>
</dbReference>
<comment type="subcellular location">
    <subcellularLocation>
        <location evidence="2">Membrane</location>
        <topology evidence="2">Multi-pass membrane protein</topology>
    </subcellularLocation>
</comment>
<comment type="catalytic activity">
    <reaction evidence="1">
        <text>Cleaves type-1 transmembrane domains using a catalytic dyad composed of serine and histidine that are contributed by different transmembrane domains.</text>
        <dbReference type="EC" id="3.4.21.105"/>
    </reaction>
</comment>
<organism evidence="9 10">
    <name type="scientific">Limulus polyphemus</name>
    <name type="common">Atlantic horseshoe crab</name>
    <dbReference type="NCBI Taxonomy" id="6850"/>
    <lineage>
        <taxon>Eukaryota</taxon>
        <taxon>Metazoa</taxon>
        <taxon>Ecdysozoa</taxon>
        <taxon>Arthropoda</taxon>
        <taxon>Chelicerata</taxon>
        <taxon>Merostomata</taxon>
        <taxon>Xiphosura</taxon>
        <taxon>Limulidae</taxon>
        <taxon>Limulus</taxon>
    </lineage>
</organism>
<dbReference type="Gene3D" id="1.20.1540.10">
    <property type="entry name" value="Rhomboid-like"/>
    <property type="match status" value="1"/>
</dbReference>
<keyword evidence="6" id="KW-0378">Hydrolase</keyword>
<evidence type="ECO:0000256" key="1">
    <source>
        <dbReference type="ARBA" id="ARBA00000156"/>
    </source>
</evidence>
<comment type="similarity">
    <text evidence="3">Belongs to the peptidase S54 family.</text>
</comment>
<dbReference type="GeneID" id="106473345"/>
<keyword evidence="7" id="KW-1133">Transmembrane helix</keyword>
<evidence type="ECO:0000313" key="10">
    <source>
        <dbReference type="RefSeq" id="XP_022257502.1"/>
    </source>
</evidence>
<evidence type="ECO:0000256" key="5">
    <source>
        <dbReference type="ARBA" id="ARBA00022692"/>
    </source>
</evidence>
<evidence type="ECO:0000256" key="2">
    <source>
        <dbReference type="ARBA" id="ARBA00004141"/>
    </source>
</evidence>
<dbReference type="RefSeq" id="XP_022257502.1">
    <property type="nucleotide sequence ID" value="XM_022401794.1"/>
</dbReference>
<dbReference type="PANTHER" id="PTHR43731:SF14">
    <property type="entry name" value="PRESENILIN-ASSOCIATED RHOMBOID-LIKE PROTEIN, MITOCHONDRIAL"/>
    <property type="match status" value="1"/>
</dbReference>
<evidence type="ECO:0000313" key="9">
    <source>
        <dbReference type="Proteomes" id="UP000694941"/>
    </source>
</evidence>
<keyword evidence="5" id="KW-0812">Transmembrane</keyword>
<dbReference type="Proteomes" id="UP000694941">
    <property type="component" value="Unplaced"/>
</dbReference>
<keyword evidence="9" id="KW-1185">Reference proteome</keyword>
<evidence type="ECO:0000256" key="8">
    <source>
        <dbReference type="ARBA" id="ARBA00023136"/>
    </source>
</evidence>
<protein>
    <recommendedName>
        <fullName evidence="4">rhomboid protease</fullName>
        <ecNumber evidence="4">3.4.21.105</ecNumber>
    </recommendedName>
</protein>
<proteinExistence type="inferred from homology"/>
<dbReference type="EC" id="3.4.21.105" evidence="4"/>
<evidence type="ECO:0000256" key="3">
    <source>
        <dbReference type="ARBA" id="ARBA00009045"/>
    </source>
</evidence>
<evidence type="ECO:0000256" key="7">
    <source>
        <dbReference type="ARBA" id="ARBA00022989"/>
    </source>
</evidence>
<evidence type="ECO:0000256" key="6">
    <source>
        <dbReference type="ARBA" id="ARBA00022801"/>
    </source>
</evidence>
<accession>A0ABM1TNP6</accession>
<dbReference type="InterPro" id="IPR035952">
    <property type="entry name" value="Rhomboid-like_sf"/>
</dbReference>
<sequence>MGNWNLLPDFPAITLWRCPQHHGYSMVETHKSPQQSGYQYGAVVLFNVFSFITKDAPFYKFHTVGWTLKWVIFGCCGSSKFNVPFVSKNLSFTNNATVQKQIYLIRLFQSKPSGSGRLPFKKQTGLTAFHDSEGKGAGFRQLLKPFFFTLGFSASSFVGATIWQYENMRELASSYIRRQHSWWQHGNESSYKHGELRRQINLWWNSLSEGQKVAWGIIGANAIVVLLWRVPALQPFLMKYFCSNPSSKAVCLPMILSVFSHHSFAHFAINMYVLHSFSTTAVALYGKDSLWQHISVE</sequence>
<reference evidence="10" key="1">
    <citation type="submission" date="2025-08" db="UniProtKB">
        <authorList>
            <consortium name="RefSeq"/>
        </authorList>
    </citation>
    <scope>IDENTIFICATION</scope>
    <source>
        <tissue evidence="10">Muscle</tissue>
    </source>
</reference>
<name>A0ABM1TNP6_LIMPO</name>
<keyword evidence="8" id="KW-0472">Membrane</keyword>
<dbReference type="InterPro" id="IPR050925">
    <property type="entry name" value="Rhomboid_protease_S54"/>
</dbReference>